<evidence type="ECO:0000256" key="9">
    <source>
        <dbReference type="ARBA" id="ARBA00074221"/>
    </source>
</evidence>
<dbReference type="PANTHER" id="PTHR30244">
    <property type="entry name" value="TRANSAMINASE"/>
    <property type="match status" value="1"/>
</dbReference>
<dbReference type="EMBL" id="NEVU01000001">
    <property type="protein sequence ID" value="OZI77641.1"/>
    <property type="molecule type" value="Genomic_DNA"/>
</dbReference>
<dbReference type="NCBIfam" id="TIGR04181">
    <property type="entry name" value="NHT_00031"/>
    <property type="match status" value="1"/>
</dbReference>
<dbReference type="SUPFAM" id="SSF53383">
    <property type="entry name" value="PLP-dependent transferases"/>
    <property type="match status" value="1"/>
</dbReference>
<reference evidence="14" key="1">
    <citation type="submission" date="2017-05" db="EMBL/GenBank/DDBJ databases">
        <title>Complete and WGS of Bordetella genogroups.</title>
        <authorList>
            <person name="Spilker T."/>
            <person name="Lipuma J."/>
        </authorList>
    </citation>
    <scope>NUCLEOTIDE SEQUENCE [LARGE SCALE GENOMIC DNA]</scope>
    <source>
        <strain evidence="14">AU6712</strain>
    </source>
</reference>
<keyword evidence="5 11" id="KW-0663">Pyridoxal phosphate</keyword>
<dbReference type="RefSeq" id="WP_094810447.1">
    <property type="nucleotide sequence ID" value="NZ_NEVU01000001.1"/>
</dbReference>
<dbReference type="GO" id="GO:0030170">
    <property type="term" value="F:pyridoxal phosphate binding"/>
    <property type="evidence" value="ECO:0007669"/>
    <property type="project" value="TreeGrafter"/>
</dbReference>
<feature type="active site" description="Proton acceptor" evidence="10">
    <location>
        <position position="216"/>
    </location>
</feature>
<accession>A0A261VV44</accession>
<keyword evidence="3 13" id="KW-0032">Aminotransferase</keyword>
<comment type="cofactor">
    <cofactor evidence="1">
        <name>pyridoxal 5'-phosphate</name>
        <dbReference type="ChEBI" id="CHEBI:597326"/>
    </cofactor>
</comment>
<evidence type="ECO:0000256" key="7">
    <source>
        <dbReference type="ARBA" id="ARBA00051587"/>
    </source>
</evidence>
<evidence type="ECO:0000256" key="5">
    <source>
        <dbReference type="ARBA" id="ARBA00022898"/>
    </source>
</evidence>
<comment type="caution">
    <text evidence="13">The sequence shown here is derived from an EMBL/GenBank/DDBJ whole genome shotgun (WGS) entry which is preliminary data.</text>
</comment>
<evidence type="ECO:0000256" key="6">
    <source>
        <dbReference type="ARBA" id="ARBA00037999"/>
    </source>
</evidence>
<evidence type="ECO:0000256" key="1">
    <source>
        <dbReference type="ARBA" id="ARBA00001933"/>
    </source>
</evidence>
<evidence type="ECO:0000256" key="11">
    <source>
        <dbReference type="PIRSR" id="PIRSR000390-2"/>
    </source>
</evidence>
<protein>
    <recommendedName>
        <fullName evidence="9">GDP-perosamine synthase</fullName>
        <ecNumber evidence="8">2.6.1.102</ecNumber>
    </recommendedName>
</protein>
<evidence type="ECO:0000313" key="14">
    <source>
        <dbReference type="Proteomes" id="UP000216429"/>
    </source>
</evidence>
<keyword evidence="4 13" id="KW-0808">Transferase</keyword>
<dbReference type="GO" id="GO:0102933">
    <property type="term" value="F:GDP-4-dehydro-6-deoxy-D-mannose-4-aminotransferase activity"/>
    <property type="evidence" value="ECO:0007669"/>
    <property type="project" value="UniProtKB-EC"/>
</dbReference>
<comment type="similarity">
    <text evidence="6 12">Belongs to the DegT/DnrJ/EryC1 family.</text>
</comment>
<evidence type="ECO:0000256" key="3">
    <source>
        <dbReference type="ARBA" id="ARBA00022576"/>
    </source>
</evidence>
<dbReference type="Proteomes" id="UP000216429">
    <property type="component" value="Unassembled WGS sequence"/>
</dbReference>
<feature type="modified residue" description="N6-(pyridoxal phosphate)lysine" evidence="11">
    <location>
        <position position="216"/>
    </location>
</feature>
<gene>
    <name evidence="13" type="ORF">CAL22_03680</name>
</gene>
<comment type="catalytic activity">
    <reaction evidence="7">
        <text>GDP-alpha-D-perosamine + 2-oxoglutarate = GDP-4-dehydro-alpha-D-rhamnose + L-glutamate</text>
        <dbReference type="Rhea" id="RHEA:36779"/>
        <dbReference type="ChEBI" id="CHEBI:16810"/>
        <dbReference type="ChEBI" id="CHEBI:29985"/>
        <dbReference type="ChEBI" id="CHEBI:57964"/>
        <dbReference type="ChEBI" id="CHEBI:73996"/>
        <dbReference type="EC" id="2.6.1.102"/>
    </reaction>
</comment>
<dbReference type="InterPro" id="IPR015422">
    <property type="entry name" value="PyrdxlP-dep_Trfase_small"/>
</dbReference>
<evidence type="ECO:0000256" key="10">
    <source>
        <dbReference type="PIRSR" id="PIRSR000390-1"/>
    </source>
</evidence>
<organism evidence="13 14">
    <name type="scientific">Bordetella genomosp. 12</name>
    <dbReference type="NCBI Taxonomy" id="463035"/>
    <lineage>
        <taxon>Bacteria</taxon>
        <taxon>Pseudomonadati</taxon>
        <taxon>Pseudomonadota</taxon>
        <taxon>Betaproteobacteria</taxon>
        <taxon>Burkholderiales</taxon>
        <taxon>Alcaligenaceae</taxon>
        <taxon>Bordetella</taxon>
    </lineage>
</organism>
<dbReference type="Gene3D" id="3.90.1150.10">
    <property type="entry name" value="Aspartate Aminotransferase, domain 1"/>
    <property type="match status" value="1"/>
</dbReference>
<evidence type="ECO:0000256" key="12">
    <source>
        <dbReference type="RuleBase" id="RU004508"/>
    </source>
</evidence>
<dbReference type="CDD" id="cd00616">
    <property type="entry name" value="AHBA_syn"/>
    <property type="match status" value="1"/>
</dbReference>
<name>A0A261VV44_9BORD</name>
<sequence length="380" mass="41269">MIDSIIDFVRDTYKTNDFIPLHAPVFGGNEKGYVLDTIDSTFVSSVGAYVDRFERDTATYTGAARAVATVNGTAALHMALLLAGVERGDLVITQALTFVATCNAIAYCGANPVFVDVDRETLGMSPSALNAWLQEHAVMDGDSGICRRRGSGEAIRACVPMHTFGHPADIDGLLEVCATWGLAMIEDAAESLGSRYKHKHTGTFGTIGVLSFNGNKIITTGGGGMLLTSEVLGARAKHLTTTAKIAHPYNYVHDELGFNYRLPNINAALGCAQLEQLESFVARKRELAAGYEALFKNSGSYAFVKEPADCRSNYWLNAVICDSALAREDLLQKTNQAGVMTRPIWALMSDLPMYKNSEKGDLSNSRWLEQRVVNLPSSFF</sequence>
<dbReference type="Gene3D" id="3.40.640.10">
    <property type="entry name" value="Type I PLP-dependent aspartate aminotransferase-like (Major domain)"/>
    <property type="match status" value="1"/>
</dbReference>
<dbReference type="Pfam" id="PF01041">
    <property type="entry name" value="DegT_DnrJ_EryC1"/>
    <property type="match status" value="1"/>
</dbReference>
<dbReference type="OrthoDB" id="9804264at2"/>
<evidence type="ECO:0000256" key="4">
    <source>
        <dbReference type="ARBA" id="ARBA00022679"/>
    </source>
</evidence>
<keyword evidence="14" id="KW-1185">Reference proteome</keyword>
<dbReference type="InterPro" id="IPR015421">
    <property type="entry name" value="PyrdxlP-dep_Trfase_major"/>
</dbReference>
<comment type="pathway">
    <text evidence="2">Bacterial outer membrane biogenesis; LPS O-antigen biosynthesis.</text>
</comment>
<evidence type="ECO:0000313" key="13">
    <source>
        <dbReference type="EMBL" id="OZI77641.1"/>
    </source>
</evidence>
<dbReference type="GO" id="GO:0000271">
    <property type="term" value="P:polysaccharide biosynthetic process"/>
    <property type="evidence" value="ECO:0007669"/>
    <property type="project" value="TreeGrafter"/>
</dbReference>
<dbReference type="FunFam" id="3.40.640.10:FF:000090">
    <property type="entry name" value="Pyridoxal phosphate-dependent aminotransferase"/>
    <property type="match status" value="1"/>
</dbReference>
<proteinExistence type="inferred from homology"/>
<dbReference type="PIRSF" id="PIRSF000390">
    <property type="entry name" value="PLP_StrS"/>
    <property type="match status" value="1"/>
</dbReference>
<dbReference type="InterPro" id="IPR026385">
    <property type="entry name" value="LegC-like"/>
</dbReference>
<dbReference type="PANTHER" id="PTHR30244:SF30">
    <property type="entry name" value="BLR5990 PROTEIN"/>
    <property type="match status" value="1"/>
</dbReference>
<dbReference type="InterPro" id="IPR015424">
    <property type="entry name" value="PyrdxlP-dep_Trfase"/>
</dbReference>
<evidence type="ECO:0000256" key="8">
    <source>
        <dbReference type="ARBA" id="ARBA00066317"/>
    </source>
</evidence>
<dbReference type="AlphaFoldDB" id="A0A261VV44"/>
<evidence type="ECO:0000256" key="2">
    <source>
        <dbReference type="ARBA" id="ARBA00005125"/>
    </source>
</evidence>
<dbReference type="EC" id="2.6.1.102" evidence="8"/>
<dbReference type="InterPro" id="IPR000653">
    <property type="entry name" value="DegT/StrS_aminotransferase"/>
</dbReference>